<sequence length="125" mass="13461">MDEPAPSHDPQLLRGVLPMLILVLLQEQPSYGYELVERLRSLGLSGLATGAVYPVLSRFERDDWISSYLQKSDAGPTRKYYALTSTGETARVDAERAWNAIAAAAARGLSLATAVGAQQIGGKTL</sequence>
<dbReference type="Pfam" id="PF03551">
    <property type="entry name" value="PadR"/>
    <property type="match status" value="1"/>
</dbReference>
<dbReference type="AlphaFoldDB" id="A0A2V5IKL7"/>
<reference evidence="2 3" key="1">
    <citation type="submission" date="2018-05" db="EMBL/GenBank/DDBJ databases">
        <title>Genetic diversity of glacier-inhabiting Cryobacterium bacteria in China and description of Cryobacterium mengkeensis sp. nov. and Arthrobacter glacialis sp. nov.</title>
        <authorList>
            <person name="Liu Q."/>
            <person name="Xin Y.-H."/>
        </authorList>
    </citation>
    <scope>NUCLEOTIDE SEQUENCE [LARGE SCALE GENOMIC DNA]</scope>
    <source>
        <strain evidence="2 3">B7</strain>
    </source>
</reference>
<dbReference type="PANTHER" id="PTHR33169:SF14">
    <property type="entry name" value="TRANSCRIPTIONAL REGULATOR RV3488"/>
    <property type="match status" value="1"/>
</dbReference>
<dbReference type="InterPro" id="IPR036390">
    <property type="entry name" value="WH_DNA-bd_sf"/>
</dbReference>
<gene>
    <name evidence="2" type="ORF">CVS30_16870</name>
</gene>
<dbReference type="PANTHER" id="PTHR33169">
    <property type="entry name" value="PADR-FAMILY TRANSCRIPTIONAL REGULATOR"/>
    <property type="match status" value="1"/>
</dbReference>
<evidence type="ECO:0000313" key="2">
    <source>
        <dbReference type="EMBL" id="PYI37209.1"/>
    </source>
</evidence>
<dbReference type="Gene3D" id="1.10.10.10">
    <property type="entry name" value="Winged helix-like DNA-binding domain superfamily/Winged helix DNA-binding domain"/>
    <property type="match status" value="1"/>
</dbReference>
<evidence type="ECO:0000313" key="3">
    <source>
        <dbReference type="Proteomes" id="UP000247980"/>
    </source>
</evidence>
<dbReference type="SUPFAM" id="SSF46785">
    <property type="entry name" value="Winged helix' DNA-binding domain"/>
    <property type="match status" value="1"/>
</dbReference>
<comment type="caution">
    <text evidence="2">The sequence shown here is derived from an EMBL/GenBank/DDBJ whole genome shotgun (WGS) entry which is preliminary data.</text>
</comment>
<dbReference type="OrthoDB" id="122286at2"/>
<accession>A0A2V5IKL7</accession>
<proteinExistence type="predicted"/>
<name>A0A2V5IKL7_9MICC</name>
<dbReference type="Proteomes" id="UP000247980">
    <property type="component" value="Unassembled WGS sequence"/>
</dbReference>
<keyword evidence="3" id="KW-1185">Reference proteome</keyword>
<feature type="domain" description="Transcription regulator PadR N-terminal" evidence="1">
    <location>
        <begin position="21"/>
        <end position="90"/>
    </location>
</feature>
<organism evidence="2 3">
    <name type="scientific">Arthrobacter psychrolactophilus</name>
    <dbReference type="NCBI Taxonomy" id="92442"/>
    <lineage>
        <taxon>Bacteria</taxon>
        <taxon>Bacillati</taxon>
        <taxon>Actinomycetota</taxon>
        <taxon>Actinomycetes</taxon>
        <taxon>Micrococcales</taxon>
        <taxon>Micrococcaceae</taxon>
        <taxon>Arthrobacter</taxon>
    </lineage>
</organism>
<dbReference type="RefSeq" id="WP_110486714.1">
    <property type="nucleotide sequence ID" value="NZ_QJVC01000027.1"/>
</dbReference>
<dbReference type="InterPro" id="IPR005149">
    <property type="entry name" value="Tscrpt_reg_PadR_N"/>
</dbReference>
<protein>
    <submittedName>
        <fullName evidence="2">PadR family transcriptional regulator</fullName>
    </submittedName>
</protein>
<evidence type="ECO:0000259" key="1">
    <source>
        <dbReference type="Pfam" id="PF03551"/>
    </source>
</evidence>
<dbReference type="InterPro" id="IPR036388">
    <property type="entry name" value="WH-like_DNA-bd_sf"/>
</dbReference>
<dbReference type="EMBL" id="QJVC01000027">
    <property type="protein sequence ID" value="PYI37209.1"/>
    <property type="molecule type" value="Genomic_DNA"/>
</dbReference>
<dbReference type="InterPro" id="IPR052509">
    <property type="entry name" value="Metal_resp_DNA-bind_regulator"/>
</dbReference>